<dbReference type="Gene3D" id="3.40.309.10">
    <property type="entry name" value="Aldehyde Dehydrogenase, Chain A, domain 2"/>
    <property type="match status" value="1"/>
</dbReference>
<keyword evidence="2 4" id="KW-0560">Oxidoreductase</keyword>
<evidence type="ECO:0000259" key="8">
    <source>
        <dbReference type="Pfam" id="PF00171"/>
    </source>
</evidence>
<evidence type="ECO:0000256" key="4">
    <source>
        <dbReference type="PIRNR" id="PIRNR036492"/>
    </source>
</evidence>
<dbReference type="FunFam" id="3.40.605.10:FF:000004">
    <property type="entry name" value="Aldehyde dehydrogenase"/>
    <property type="match status" value="1"/>
</dbReference>
<evidence type="ECO:0000313" key="10">
    <source>
        <dbReference type="Proteomes" id="UP000824056"/>
    </source>
</evidence>
<dbReference type="AlphaFoldDB" id="A0A9D2JRK3"/>
<dbReference type="PIRSF" id="PIRSF036492">
    <property type="entry name" value="ALDH"/>
    <property type="match status" value="1"/>
</dbReference>
<evidence type="ECO:0000256" key="5">
    <source>
        <dbReference type="PIRSR" id="PIRSR036492-1"/>
    </source>
</evidence>
<dbReference type="PROSITE" id="PS00070">
    <property type="entry name" value="ALDEHYDE_DEHYDR_CYS"/>
    <property type="match status" value="1"/>
</dbReference>
<dbReference type="InterPro" id="IPR016163">
    <property type="entry name" value="Ald_DH_C"/>
</dbReference>
<comment type="caution">
    <text evidence="9">The sequence shown here is derived from an EMBL/GenBank/DDBJ whole genome shotgun (WGS) entry which is preliminary data.</text>
</comment>
<reference evidence="9" key="1">
    <citation type="journal article" date="2021" name="PeerJ">
        <title>Extensive microbial diversity within the chicken gut microbiome revealed by metagenomics and culture.</title>
        <authorList>
            <person name="Gilroy R."/>
            <person name="Ravi A."/>
            <person name="Getino M."/>
            <person name="Pursley I."/>
            <person name="Horton D.L."/>
            <person name="Alikhan N.F."/>
            <person name="Baker D."/>
            <person name="Gharbi K."/>
            <person name="Hall N."/>
            <person name="Watson M."/>
            <person name="Adriaenssens E.M."/>
            <person name="Foster-Nyarko E."/>
            <person name="Jarju S."/>
            <person name="Secka A."/>
            <person name="Antonio M."/>
            <person name="Oren A."/>
            <person name="Chaudhuri R.R."/>
            <person name="La Ragione R."/>
            <person name="Hildebrand F."/>
            <person name="Pallen M.J."/>
        </authorList>
    </citation>
    <scope>NUCLEOTIDE SEQUENCE</scope>
    <source>
        <strain evidence="9">1068</strain>
    </source>
</reference>
<evidence type="ECO:0000256" key="3">
    <source>
        <dbReference type="ARBA" id="ARBA00023027"/>
    </source>
</evidence>
<dbReference type="Proteomes" id="UP000824056">
    <property type="component" value="Unassembled WGS sequence"/>
</dbReference>
<evidence type="ECO:0000256" key="2">
    <source>
        <dbReference type="ARBA" id="ARBA00023002"/>
    </source>
</evidence>
<dbReference type="InterPro" id="IPR015590">
    <property type="entry name" value="Aldehyde_DH_dom"/>
</dbReference>
<dbReference type="InterPro" id="IPR016160">
    <property type="entry name" value="Ald_DH_CS_CYS"/>
</dbReference>
<dbReference type="PANTHER" id="PTHR43570">
    <property type="entry name" value="ALDEHYDE DEHYDROGENASE"/>
    <property type="match status" value="1"/>
</dbReference>
<dbReference type="InterPro" id="IPR012394">
    <property type="entry name" value="Aldehyde_DH_NAD(P)"/>
</dbReference>
<dbReference type="Gene3D" id="3.40.605.10">
    <property type="entry name" value="Aldehyde Dehydrogenase, Chain A, domain 1"/>
    <property type="match status" value="1"/>
</dbReference>
<evidence type="ECO:0000256" key="1">
    <source>
        <dbReference type="ARBA" id="ARBA00009986"/>
    </source>
</evidence>
<feature type="active site" evidence="5">
    <location>
        <position position="243"/>
    </location>
</feature>
<evidence type="ECO:0000256" key="6">
    <source>
        <dbReference type="PROSITE-ProRule" id="PRU10007"/>
    </source>
</evidence>
<dbReference type="CDD" id="cd07136">
    <property type="entry name" value="ALDH_YwdH-P39616"/>
    <property type="match status" value="1"/>
</dbReference>
<reference evidence="9" key="2">
    <citation type="submission" date="2021-04" db="EMBL/GenBank/DDBJ databases">
        <authorList>
            <person name="Gilroy R."/>
        </authorList>
    </citation>
    <scope>NUCLEOTIDE SEQUENCE</scope>
    <source>
        <strain evidence="9">1068</strain>
    </source>
</reference>
<evidence type="ECO:0000313" key="9">
    <source>
        <dbReference type="EMBL" id="HIZ64731.1"/>
    </source>
</evidence>
<organism evidence="9 10">
    <name type="scientific">Candidatus Blautia pullicola</name>
    <dbReference type="NCBI Taxonomy" id="2838498"/>
    <lineage>
        <taxon>Bacteria</taxon>
        <taxon>Bacillati</taxon>
        <taxon>Bacillota</taxon>
        <taxon>Clostridia</taxon>
        <taxon>Lachnospirales</taxon>
        <taxon>Lachnospiraceae</taxon>
        <taxon>Blautia</taxon>
    </lineage>
</organism>
<dbReference type="Pfam" id="PF00171">
    <property type="entry name" value="Aldedh"/>
    <property type="match status" value="1"/>
</dbReference>
<keyword evidence="3" id="KW-0520">NAD</keyword>
<dbReference type="PROSITE" id="PS00687">
    <property type="entry name" value="ALDEHYDE_DEHYDR_GLU"/>
    <property type="match status" value="1"/>
</dbReference>
<dbReference type="SUPFAM" id="SSF53720">
    <property type="entry name" value="ALDH-like"/>
    <property type="match status" value="1"/>
</dbReference>
<dbReference type="EMBL" id="DXBG01000052">
    <property type="protein sequence ID" value="HIZ64731.1"/>
    <property type="molecule type" value="Genomic_DNA"/>
</dbReference>
<dbReference type="FunFam" id="3.40.309.10:FF:000003">
    <property type="entry name" value="Aldehyde dehydrogenase"/>
    <property type="match status" value="1"/>
</dbReference>
<proteinExistence type="inferred from homology"/>
<dbReference type="PANTHER" id="PTHR43570:SF16">
    <property type="entry name" value="ALDEHYDE DEHYDROGENASE TYPE III, ISOFORM Q"/>
    <property type="match status" value="1"/>
</dbReference>
<feature type="active site" evidence="5 6">
    <location>
        <position position="209"/>
    </location>
</feature>
<gene>
    <name evidence="9" type="ORF">H9809_02315</name>
</gene>
<name>A0A9D2JRK3_9FIRM</name>
<comment type="similarity">
    <text evidence="1 4 7">Belongs to the aldehyde dehydrogenase family.</text>
</comment>
<feature type="domain" description="Aldehyde dehydrogenase" evidence="8">
    <location>
        <begin position="2"/>
        <end position="426"/>
    </location>
</feature>
<dbReference type="InterPro" id="IPR016161">
    <property type="entry name" value="Ald_DH/histidinol_DH"/>
</dbReference>
<dbReference type="InterPro" id="IPR029510">
    <property type="entry name" value="Ald_DH_CS_GLU"/>
</dbReference>
<accession>A0A9D2JRK3</accession>
<dbReference type="GO" id="GO:0005737">
    <property type="term" value="C:cytoplasm"/>
    <property type="evidence" value="ECO:0007669"/>
    <property type="project" value="TreeGrafter"/>
</dbReference>
<sequence>MDLKEAIDRQRKFFHTNKTKSLEFRQKALFRLEKGILENQEEIKKALYEDLHKSGYEAYMTEIGMCLSELAYVRKHLKGWMKRRYVRTPMSQFPAVSFQMEEPYGVVLVMAPWNYPFMLCIEPLIGAIAAGNCCVLKPSAYAPAVSRVLKKMITRLFPQEYIMVAEGGRAENQALLAQRFDYIFFTGSVAVGKEVMEKAAQNLTPVTLELGGKSPCIVDETADLKTAAKRLVFGKYLNSGQTCVAPDYLLVQESVKKELVGYIKKYISKMYGKNPLDNPDYPRMVNEKHFERVMGLIKGETLLAGGKARKESLQIAPTVLDNITGESRIMQEEIFGPVLPVLTFKKLEEAERFVKEREKPLALYYFTQDKEREKQVLNRLSFGGGCINDTIMHLASPYLGFGGVGQSGMGSYHGKNSFQTFSHTKSMIKRFRHPDIPIRYQPYNRVKEKCMELFLS</sequence>
<protein>
    <recommendedName>
        <fullName evidence="4">Aldehyde dehydrogenase</fullName>
    </recommendedName>
</protein>
<evidence type="ECO:0000256" key="7">
    <source>
        <dbReference type="RuleBase" id="RU003345"/>
    </source>
</evidence>
<dbReference type="GO" id="GO:0006081">
    <property type="term" value="P:aldehyde metabolic process"/>
    <property type="evidence" value="ECO:0007669"/>
    <property type="project" value="InterPro"/>
</dbReference>
<dbReference type="InterPro" id="IPR016162">
    <property type="entry name" value="Ald_DH_N"/>
</dbReference>
<dbReference type="GO" id="GO:0004029">
    <property type="term" value="F:aldehyde dehydrogenase (NAD+) activity"/>
    <property type="evidence" value="ECO:0007669"/>
    <property type="project" value="TreeGrafter"/>
</dbReference>